<feature type="non-terminal residue" evidence="1">
    <location>
        <position position="179"/>
    </location>
</feature>
<proteinExistence type="predicted"/>
<dbReference type="InterPro" id="IPR036273">
    <property type="entry name" value="CRAL/TRIO_N_dom_sf"/>
</dbReference>
<dbReference type="Gene3D" id="3.40.525.10">
    <property type="entry name" value="CRAL-TRIO lipid binding domain"/>
    <property type="match status" value="1"/>
</dbReference>
<organism evidence="1 2">
    <name type="scientific">Cymbomonas tetramitiformis</name>
    <dbReference type="NCBI Taxonomy" id="36881"/>
    <lineage>
        <taxon>Eukaryota</taxon>
        <taxon>Viridiplantae</taxon>
        <taxon>Chlorophyta</taxon>
        <taxon>Pyramimonadophyceae</taxon>
        <taxon>Pyramimonadales</taxon>
        <taxon>Pyramimonadaceae</taxon>
        <taxon>Cymbomonas</taxon>
    </lineage>
</organism>
<dbReference type="Proteomes" id="UP001190700">
    <property type="component" value="Unassembled WGS sequence"/>
</dbReference>
<sequence>MPEDPSQKDFHLQDPLILSELAKILSDRIPKDVLVAEDAAATLRRFLVACSWNTENALVMMEHAAAYRTAHSIEYALSTPLDRDFLREMRELIPMSPVFAYTKEHIPVAIVRLSQCDPDDVLKYTAAEHVYLHILQLEFQRDVIFREATAYNDGNTIDKMVLLIDVEDVSMLKAVELRK</sequence>
<evidence type="ECO:0000313" key="1">
    <source>
        <dbReference type="EMBL" id="KAK3261960.1"/>
    </source>
</evidence>
<comment type="caution">
    <text evidence="1">The sequence shown here is derived from an EMBL/GenBank/DDBJ whole genome shotgun (WGS) entry which is preliminary data.</text>
</comment>
<keyword evidence="2" id="KW-1185">Reference proteome</keyword>
<dbReference type="SUPFAM" id="SSF52087">
    <property type="entry name" value="CRAL/TRIO domain"/>
    <property type="match status" value="1"/>
</dbReference>
<dbReference type="AlphaFoldDB" id="A0AAE0FLZ9"/>
<dbReference type="SUPFAM" id="SSF46938">
    <property type="entry name" value="CRAL/TRIO N-terminal domain"/>
    <property type="match status" value="1"/>
</dbReference>
<evidence type="ECO:0000313" key="2">
    <source>
        <dbReference type="Proteomes" id="UP001190700"/>
    </source>
</evidence>
<accession>A0AAE0FLZ9</accession>
<name>A0AAE0FLZ9_9CHLO</name>
<protein>
    <submittedName>
        <fullName evidence="1">Uncharacterized protein</fullName>
    </submittedName>
</protein>
<dbReference type="EMBL" id="LGRX02016541">
    <property type="protein sequence ID" value="KAK3261960.1"/>
    <property type="molecule type" value="Genomic_DNA"/>
</dbReference>
<dbReference type="InterPro" id="IPR036865">
    <property type="entry name" value="CRAL-TRIO_dom_sf"/>
</dbReference>
<reference evidence="1 2" key="1">
    <citation type="journal article" date="2015" name="Genome Biol. Evol.">
        <title>Comparative Genomics of a Bacterivorous Green Alga Reveals Evolutionary Causalities and Consequences of Phago-Mixotrophic Mode of Nutrition.</title>
        <authorList>
            <person name="Burns J.A."/>
            <person name="Paasch A."/>
            <person name="Narechania A."/>
            <person name="Kim E."/>
        </authorList>
    </citation>
    <scope>NUCLEOTIDE SEQUENCE [LARGE SCALE GENOMIC DNA]</scope>
    <source>
        <strain evidence="1 2">PLY_AMNH</strain>
    </source>
</reference>
<gene>
    <name evidence="1" type="ORF">CYMTET_29163</name>
</gene>